<comment type="similarity">
    <text evidence="1">Belongs to the cycloisomerase 2 family.</text>
</comment>
<feature type="chain" id="PRO_5012551285" evidence="2">
    <location>
        <begin position="19"/>
        <end position="352"/>
    </location>
</feature>
<evidence type="ECO:0000313" key="3">
    <source>
        <dbReference type="EMBL" id="OQD96239.1"/>
    </source>
</evidence>
<dbReference type="PANTHER" id="PTHR30344">
    <property type="entry name" value="6-PHOSPHOGLUCONOLACTONASE-RELATED"/>
    <property type="match status" value="1"/>
</dbReference>
<dbReference type="AlphaFoldDB" id="A0A1V6R470"/>
<feature type="signal peptide" evidence="2">
    <location>
        <begin position="1"/>
        <end position="18"/>
    </location>
</feature>
<sequence>MRFVLLSGILFGATSIAAKIYAASYSGTVTTLRRSDESLRGQSIVVEFGQVNSNGSLTMLDVLDTLPGPATKKNCSKSRQYDQLSSEASAVTAYTFDSASAHLNKTQEFTYQIPAAGPVPDRQDVSHPHGAIVDPTGRFVVVPDLGMDKIHIFKICPSSSLLLPQTPLVVNPGSGPRHAVFWIPKTRVGSVDNTFLYLVSELDNTFSAFKSHYTHNSLTFAKVHKENTYGGNAAPSGSKVSGIQISPGNERIMVSNRGDATFGEGSDTFAVFTCFTANGNGDMNVSSVGLFPAYGSFPREFDFNENNGTIVVALQNSHEVAVIQWNEQTRSPGKLISKKSLDGEIPAAIWGP</sequence>
<keyword evidence="4" id="KW-1185">Reference proteome</keyword>
<organism evidence="3 4">
    <name type="scientific">Penicillium vulpinum</name>
    <dbReference type="NCBI Taxonomy" id="29845"/>
    <lineage>
        <taxon>Eukaryota</taxon>
        <taxon>Fungi</taxon>
        <taxon>Dikarya</taxon>
        <taxon>Ascomycota</taxon>
        <taxon>Pezizomycotina</taxon>
        <taxon>Eurotiomycetes</taxon>
        <taxon>Eurotiomycetidae</taxon>
        <taxon>Eurotiales</taxon>
        <taxon>Aspergillaceae</taxon>
        <taxon>Penicillium</taxon>
    </lineage>
</organism>
<proteinExistence type="inferred from homology"/>
<dbReference type="Gene3D" id="2.130.10.10">
    <property type="entry name" value="YVTN repeat-like/Quinoprotein amine dehydrogenase"/>
    <property type="match status" value="1"/>
</dbReference>
<dbReference type="InterPro" id="IPR050282">
    <property type="entry name" value="Cycloisomerase_2"/>
</dbReference>
<gene>
    <name evidence="3" type="ORF">PENVUL_c093G03715</name>
</gene>
<keyword evidence="2" id="KW-0732">Signal</keyword>
<dbReference type="GO" id="GO:0017057">
    <property type="term" value="F:6-phosphogluconolactonase activity"/>
    <property type="evidence" value="ECO:0007669"/>
    <property type="project" value="TreeGrafter"/>
</dbReference>
<dbReference type="EMBL" id="MDYP01000093">
    <property type="protein sequence ID" value="OQD96239.1"/>
    <property type="molecule type" value="Genomic_DNA"/>
</dbReference>
<name>A0A1V6R470_9EURO</name>
<evidence type="ECO:0000256" key="2">
    <source>
        <dbReference type="SAM" id="SignalP"/>
    </source>
</evidence>
<dbReference type="Proteomes" id="UP000191518">
    <property type="component" value="Unassembled WGS sequence"/>
</dbReference>
<comment type="caution">
    <text evidence="3">The sequence shown here is derived from an EMBL/GenBank/DDBJ whole genome shotgun (WGS) entry which is preliminary data.</text>
</comment>
<dbReference type="InterPro" id="IPR015943">
    <property type="entry name" value="WD40/YVTN_repeat-like_dom_sf"/>
</dbReference>
<dbReference type="Pfam" id="PF10282">
    <property type="entry name" value="Lactonase"/>
    <property type="match status" value="1"/>
</dbReference>
<evidence type="ECO:0000256" key="1">
    <source>
        <dbReference type="ARBA" id="ARBA00005564"/>
    </source>
</evidence>
<dbReference type="SUPFAM" id="SSF75011">
    <property type="entry name" value="3-carboxy-cis,cis-mucoante lactonizing enzyme"/>
    <property type="match status" value="1"/>
</dbReference>
<dbReference type="InterPro" id="IPR019405">
    <property type="entry name" value="Lactonase_7-beta_prop"/>
</dbReference>
<accession>A0A1V6R470</accession>
<protein>
    <submittedName>
        <fullName evidence="3">Uncharacterized protein</fullName>
    </submittedName>
</protein>
<evidence type="ECO:0000313" key="4">
    <source>
        <dbReference type="Proteomes" id="UP000191518"/>
    </source>
</evidence>
<dbReference type="PANTHER" id="PTHR30344:SF1">
    <property type="entry name" value="6-PHOSPHOGLUCONOLACTONASE"/>
    <property type="match status" value="1"/>
</dbReference>
<dbReference type="STRING" id="29845.A0A1V6R470"/>
<reference evidence="4" key="1">
    <citation type="journal article" date="2017" name="Nat. Microbiol.">
        <title>Global analysis of biosynthetic gene clusters reveals vast potential of secondary metabolite production in Penicillium species.</title>
        <authorList>
            <person name="Nielsen J.C."/>
            <person name="Grijseels S."/>
            <person name="Prigent S."/>
            <person name="Ji B."/>
            <person name="Dainat J."/>
            <person name="Nielsen K.F."/>
            <person name="Frisvad J.C."/>
            <person name="Workman M."/>
            <person name="Nielsen J."/>
        </authorList>
    </citation>
    <scope>NUCLEOTIDE SEQUENCE [LARGE SCALE GENOMIC DNA]</scope>
    <source>
        <strain evidence="4">IBT 29486</strain>
    </source>
</reference>